<keyword evidence="3" id="KW-1185">Reference proteome</keyword>
<gene>
    <name evidence="2" type="ORF">PILCRDRAFT_293022</name>
</gene>
<organism evidence="2 3">
    <name type="scientific">Piloderma croceum (strain F 1598)</name>
    <dbReference type="NCBI Taxonomy" id="765440"/>
    <lineage>
        <taxon>Eukaryota</taxon>
        <taxon>Fungi</taxon>
        <taxon>Dikarya</taxon>
        <taxon>Basidiomycota</taxon>
        <taxon>Agaricomycotina</taxon>
        <taxon>Agaricomycetes</taxon>
        <taxon>Agaricomycetidae</taxon>
        <taxon>Atheliales</taxon>
        <taxon>Atheliaceae</taxon>
        <taxon>Piloderma</taxon>
    </lineage>
</organism>
<dbReference type="Proteomes" id="UP000054166">
    <property type="component" value="Unassembled WGS sequence"/>
</dbReference>
<dbReference type="InterPro" id="IPR050266">
    <property type="entry name" value="AB_hydrolase_sf"/>
</dbReference>
<dbReference type="Gene3D" id="3.40.50.1820">
    <property type="entry name" value="alpha/beta hydrolase"/>
    <property type="match status" value="1"/>
</dbReference>
<dbReference type="HOGENOM" id="CLU_020336_31_1_1"/>
<dbReference type="InterPro" id="IPR029058">
    <property type="entry name" value="AB_hydrolase_fold"/>
</dbReference>
<dbReference type="Pfam" id="PF12697">
    <property type="entry name" value="Abhydrolase_6"/>
    <property type="match status" value="1"/>
</dbReference>
<dbReference type="GO" id="GO:0016020">
    <property type="term" value="C:membrane"/>
    <property type="evidence" value="ECO:0007669"/>
    <property type="project" value="TreeGrafter"/>
</dbReference>
<evidence type="ECO:0000313" key="2">
    <source>
        <dbReference type="EMBL" id="KIM86947.1"/>
    </source>
</evidence>
<proteinExistence type="predicted"/>
<reference evidence="2 3" key="1">
    <citation type="submission" date="2014-04" db="EMBL/GenBank/DDBJ databases">
        <authorList>
            <consortium name="DOE Joint Genome Institute"/>
            <person name="Kuo A."/>
            <person name="Tarkka M."/>
            <person name="Buscot F."/>
            <person name="Kohler A."/>
            <person name="Nagy L.G."/>
            <person name="Floudas D."/>
            <person name="Copeland A."/>
            <person name="Barry K.W."/>
            <person name="Cichocki N."/>
            <person name="Veneault-Fourrey C."/>
            <person name="LaButti K."/>
            <person name="Lindquist E.A."/>
            <person name="Lipzen A."/>
            <person name="Lundell T."/>
            <person name="Morin E."/>
            <person name="Murat C."/>
            <person name="Sun H."/>
            <person name="Tunlid A."/>
            <person name="Henrissat B."/>
            <person name="Grigoriev I.V."/>
            <person name="Hibbett D.S."/>
            <person name="Martin F."/>
            <person name="Nordberg H.P."/>
            <person name="Cantor M.N."/>
            <person name="Hua S.X."/>
        </authorList>
    </citation>
    <scope>NUCLEOTIDE SEQUENCE [LARGE SCALE GENOMIC DNA]</scope>
    <source>
        <strain evidence="2 3">F 1598</strain>
    </source>
</reference>
<dbReference type="InterPro" id="IPR000073">
    <property type="entry name" value="AB_hydrolase_1"/>
</dbReference>
<reference evidence="3" key="2">
    <citation type="submission" date="2015-01" db="EMBL/GenBank/DDBJ databases">
        <title>Evolutionary Origins and Diversification of the Mycorrhizal Mutualists.</title>
        <authorList>
            <consortium name="DOE Joint Genome Institute"/>
            <consortium name="Mycorrhizal Genomics Consortium"/>
            <person name="Kohler A."/>
            <person name="Kuo A."/>
            <person name="Nagy L.G."/>
            <person name="Floudas D."/>
            <person name="Copeland A."/>
            <person name="Barry K.W."/>
            <person name="Cichocki N."/>
            <person name="Veneault-Fourrey C."/>
            <person name="LaButti K."/>
            <person name="Lindquist E.A."/>
            <person name="Lipzen A."/>
            <person name="Lundell T."/>
            <person name="Morin E."/>
            <person name="Murat C."/>
            <person name="Riley R."/>
            <person name="Ohm R."/>
            <person name="Sun H."/>
            <person name="Tunlid A."/>
            <person name="Henrissat B."/>
            <person name="Grigoriev I.V."/>
            <person name="Hibbett D.S."/>
            <person name="Martin F."/>
        </authorList>
    </citation>
    <scope>NUCLEOTIDE SEQUENCE [LARGE SCALE GENOMIC DNA]</scope>
    <source>
        <strain evidence="3">F 1598</strain>
    </source>
</reference>
<dbReference type="STRING" id="765440.A0A0C3CB62"/>
<name>A0A0C3CB62_PILCF</name>
<dbReference type="PANTHER" id="PTHR43798">
    <property type="entry name" value="MONOACYLGLYCEROL LIPASE"/>
    <property type="match status" value="1"/>
</dbReference>
<feature type="domain" description="AB hydrolase-1" evidence="1">
    <location>
        <begin position="22"/>
        <end position="249"/>
    </location>
</feature>
<dbReference type="OrthoDB" id="10249433at2759"/>
<dbReference type="EMBL" id="KN832980">
    <property type="protein sequence ID" value="KIM86947.1"/>
    <property type="molecule type" value="Genomic_DNA"/>
</dbReference>
<evidence type="ECO:0000313" key="3">
    <source>
        <dbReference type="Proteomes" id="UP000054166"/>
    </source>
</evidence>
<accession>A0A0C3CB62</accession>
<dbReference type="SUPFAM" id="SSF53474">
    <property type="entry name" value="alpha/beta-Hydrolases"/>
    <property type="match status" value="1"/>
</dbReference>
<dbReference type="PANTHER" id="PTHR43798:SF33">
    <property type="entry name" value="HYDROLASE, PUTATIVE (AFU_ORTHOLOGUE AFUA_2G14860)-RELATED"/>
    <property type="match status" value="1"/>
</dbReference>
<protein>
    <recommendedName>
        <fullName evidence="1">AB hydrolase-1 domain-containing protein</fullName>
    </recommendedName>
</protein>
<dbReference type="PRINTS" id="PR00111">
    <property type="entry name" value="ABHYDROLASE"/>
</dbReference>
<dbReference type="InParanoid" id="A0A0C3CB62"/>
<dbReference type="AlphaFoldDB" id="A0A0C3CB62"/>
<sequence>MPNYYVPPFTQWGSQSFKRRAICLHGLTSSSQVWCHVAEGYLVTAPDLIGHGIARHGSSSDGYTIDAYANDLVPLLSTKFQYNTLIGHSFGGPIALALVPLMLEAGAQFVHVVLVEPALELSNSSLHEMRIESVDEVTNVKGWQTYMRENPQWQERDAKVKSFGAQTCDPFTVIQVCDQNSPWSFTRLLPPRCPNIKITILASDPNLRPYFTPAEMQALRTTRPDIHTIVVRGSSHAIPREAPNVIVDAAVRDMFLSDVQMRTVHDDVETCKACGYARRK</sequence>
<evidence type="ECO:0000259" key="1">
    <source>
        <dbReference type="Pfam" id="PF12697"/>
    </source>
</evidence>